<accession>A0A0F9XDR2</accession>
<reference evidence="1" key="1">
    <citation type="journal article" date="2015" name="Nature">
        <title>Complex archaea that bridge the gap between prokaryotes and eukaryotes.</title>
        <authorList>
            <person name="Spang A."/>
            <person name="Saw J.H."/>
            <person name="Jorgensen S.L."/>
            <person name="Zaremba-Niedzwiedzka K."/>
            <person name="Martijn J."/>
            <person name="Lind A.E."/>
            <person name="van Eijk R."/>
            <person name="Schleper C."/>
            <person name="Guy L."/>
            <person name="Ettema T.J."/>
        </authorList>
    </citation>
    <scope>NUCLEOTIDE SEQUENCE</scope>
</reference>
<dbReference type="EMBL" id="LAZR01000115">
    <property type="protein sequence ID" value="KKN89903.1"/>
    <property type="molecule type" value="Genomic_DNA"/>
</dbReference>
<protein>
    <submittedName>
        <fullName evidence="1">Uncharacterized protein</fullName>
    </submittedName>
</protein>
<evidence type="ECO:0000313" key="1">
    <source>
        <dbReference type="EMBL" id="KKN89903.1"/>
    </source>
</evidence>
<proteinExistence type="predicted"/>
<dbReference type="AlphaFoldDB" id="A0A0F9XDR2"/>
<sequence length="181" mass="19656">MLTADFMGQPVNKSAGRKRLQEIGLGARTTKSIERKQQNLSAVLAILGYRHVIGLKPLEHYQDALVAALEGHGRFADLDRFLKRDLTPTVQPILSPRDVFVPPPPVARSALPTGLAKLVRKIDPAERGRQARDLGKAGEAFVMDIERQRLASAGQDDLIGDIRWAPLTTAAITPPSGGDPL</sequence>
<organism evidence="1">
    <name type="scientific">marine sediment metagenome</name>
    <dbReference type="NCBI Taxonomy" id="412755"/>
    <lineage>
        <taxon>unclassified sequences</taxon>
        <taxon>metagenomes</taxon>
        <taxon>ecological metagenomes</taxon>
    </lineage>
</organism>
<comment type="caution">
    <text evidence="1">The sequence shown here is derived from an EMBL/GenBank/DDBJ whole genome shotgun (WGS) entry which is preliminary data.</text>
</comment>
<gene>
    <name evidence="1" type="ORF">LCGC14_0234680</name>
</gene>
<name>A0A0F9XDR2_9ZZZZ</name>